<dbReference type="Gene3D" id="1.10.510.10">
    <property type="entry name" value="Transferase(Phosphotransferase) domain 1"/>
    <property type="match status" value="1"/>
</dbReference>
<evidence type="ECO:0000313" key="2">
    <source>
        <dbReference type="Proteomes" id="UP001165289"/>
    </source>
</evidence>
<accession>A0AAV7K8U7</accession>
<keyword evidence="1" id="KW-0808">Transferase</keyword>
<dbReference type="GO" id="GO:0016301">
    <property type="term" value="F:kinase activity"/>
    <property type="evidence" value="ECO:0007669"/>
    <property type="project" value="UniProtKB-KW"/>
</dbReference>
<reference evidence="1 2" key="1">
    <citation type="journal article" date="2023" name="BMC Biol.">
        <title>The compact genome of the sponge Oopsacas minuta (Hexactinellida) is lacking key metazoan core genes.</title>
        <authorList>
            <person name="Santini S."/>
            <person name="Schenkelaars Q."/>
            <person name="Jourda C."/>
            <person name="Duchesne M."/>
            <person name="Belahbib H."/>
            <person name="Rocher C."/>
            <person name="Selva M."/>
            <person name="Riesgo A."/>
            <person name="Vervoort M."/>
            <person name="Leys S.P."/>
            <person name="Kodjabachian L."/>
            <person name="Le Bivic A."/>
            <person name="Borchiellini C."/>
            <person name="Claverie J.M."/>
            <person name="Renard E."/>
        </authorList>
    </citation>
    <scope>NUCLEOTIDE SEQUENCE [LARGE SCALE GENOMIC DNA]</scope>
    <source>
        <strain evidence="1">SPO-2</strain>
    </source>
</reference>
<protein>
    <submittedName>
        <fullName evidence="1">Serine/threonine-protein kinase VRK1-like isoform X1</fullName>
    </submittedName>
</protein>
<dbReference type="PANTHER" id="PTHR11909">
    <property type="entry name" value="CASEIN KINASE-RELATED"/>
    <property type="match status" value="1"/>
</dbReference>
<dbReference type="AlphaFoldDB" id="A0AAV7K8U7"/>
<sequence>MGYGHFTTLGDLEILGYVLVQWACGVLPWESKITNKEVVAQEKEKFMKSPELHLKKLFPSGGTPSCLLGYFLQISKLGYLQQPDYDKLRNLFLKELTNLKINPRSTSHLDWLQSATPAKRKSQSGLIEMSPIGKSAGM</sequence>
<dbReference type="Proteomes" id="UP001165289">
    <property type="component" value="Unassembled WGS sequence"/>
</dbReference>
<proteinExistence type="predicted"/>
<keyword evidence="2" id="KW-1185">Reference proteome</keyword>
<dbReference type="InterPro" id="IPR011009">
    <property type="entry name" value="Kinase-like_dom_sf"/>
</dbReference>
<keyword evidence="1" id="KW-0418">Kinase</keyword>
<dbReference type="SUPFAM" id="SSF56112">
    <property type="entry name" value="Protein kinase-like (PK-like)"/>
    <property type="match status" value="1"/>
</dbReference>
<comment type="caution">
    <text evidence="1">The sequence shown here is derived from an EMBL/GenBank/DDBJ whole genome shotgun (WGS) entry which is preliminary data.</text>
</comment>
<name>A0AAV7K8U7_9METZ</name>
<gene>
    <name evidence="1" type="ORF">LOD99_471</name>
</gene>
<organism evidence="1 2">
    <name type="scientific">Oopsacas minuta</name>
    <dbReference type="NCBI Taxonomy" id="111878"/>
    <lineage>
        <taxon>Eukaryota</taxon>
        <taxon>Metazoa</taxon>
        <taxon>Porifera</taxon>
        <taxon>Hexactinellida</taxon>
        <taxon>Hexasterophora</taxon>
        <taxon>Lyssacinosida</taxon>
        <taxon>Leucopsacidae</taxon>
        <taxon>Oopsacas</taxon>
    </lineage>
</organism>
<evidence type="ECO:0000313" key="1">
    <source>
        <dbReference type="EMBL" id="KAI6657727.1"/>
    </source>
</evidence>
<dbReference type="InterPro" id="IPR050235">
    <property type="entry name" value="CK1_Ser-Thr_kinase"/>
</dbReference>
<dbReference type="EMBL" id="JAKMXF010000111">
    <property type="protein sequence ID" value="KAI6657727.1"/>
    <property type="molecule type" value="Genomic_DNA"/>
</dbReference>